<feature type="region of interest" description="Disordered" evidence="1">
    <location>
        <begin position="1"/>
        <end position="103"/>
    </location>
</feature>
<dbReference type="EMBL" id="BAAAUD010000061">
    <property type="protein sequence ID" value="GAA2967905.1"/>
    <property type="molecule type" value="Genomic_DNA"/>
</dbReference>
<dbReference type="RefSeq" id="WP_344499793.1">
    <property type="nucleotide sequence ID" value="NZ_BAAAUD010000061.1"/>
</dbReference>
<feature type="compositionally biased region" description="Gly residues" evidence="1">
    <location>
        <begin position="59"/>
        <end position="72"/>
    </location>
</feature>
<feature type="compositionally biased region" description="Low complexity" evidence="1">
    <location>
        <begin position="89"/>
        <end position="103"/>
    </location>
</feature>
<accession>A0ABP6K6Y4</accession>
<feature type="transmembrane region" description="Helical" evidence="2">
    <location>
        <begin position="187"/>
        <end position="216"/>
    </location>
</feature>
<sequence>MSDNAQHPSGPQPERPRDPWAPPEHTVPPGRPQAGPPPVHDQQTITSVPTGEPAPGFGPSTGTGAAGAGTGTGAAPEQGAVPPPPLAPTGPAQAPPGEYGYPAYPAPQAPAPYGAGGYPGYPGYGGPAGWAGQQGPANGFGITAMVLGIISVTFFCAYGLGIILGILALIFGILGRKRAQRGEATNGGMALAGIILGIVGFVAGAAFIAFIVWVVVQSENERDKELDSYDPYAHSSLVVEAPARG</sequence>
<gene>
    <name evidence="4" type="ORF">GCM10010446_62150</name>
</gene>
<evidence type="ECO:0000313" key="5">
    <source>
        <dbReference type="Proteomes" id="UP001500403"/>
    </source>
</evidence>
<organism evidence="4 5">
    <name type="scientific">Streptomyces enissocaesilis</name>
    <dbReference type="NCBI Taxonomy" id="332589"/>
    <lineage>
        <taxon>Bacteria</taxon>
        <taxon>Bacillati</taxon>
        <taxon>Actinomycetota</taxon>
        <taxon>Actinomycetes</taxon>
        <taxon>Kitasatosporales</taxon>
        <taxon>Streptomycetaceae</taxon>
        <taxon>Streptomyces</taxon>
        <taxon>Streptomyces rochei group</taxon>
    </lineage>
</organism>
<name>A0ABP6K6Y4_9ACTN</name>
<keyword evidence="5" id="KW-1185">Reference proteome</keyword>
<evidence type="ECO:0000256" key="2">
    <source>
        <dbReference type="SAM" id="Phobius"/>
    </source>
</evidence>
<proteinExistence type="predicted"/>
<protein>
    <recommendedName>
        <fullName evidence="3">DUF4190 domain-containing protein</fullName>
    </recommendedName>
</protein>
<evidence type="ECO:0000259" key="3">
    <source>
        <dbReference type="Pfam" id="PF13828"/>
    </source>
</evidence>
<dbReference type="InterPro" id="IPR025241">
    <property type="entry name" value="DUF4190"/>
</dbReference>
<keyword evidence="2" id="KW-1133">Transmembrane helix</keyword>
<dbReference type="Proteomes" id="UP001500403">
    <property type="component" value="Unassembled WGS sequence"/>
</dbReference>
<evidence type="ECO:0000256" key="1">
    <source>
        <dbReference type="SAM" id="MobiDB-lite"/>
    </source>
</evidence>
<feature type="domain" description="DUF4190" evidence="3">
    <location>
        <begin position="141"/>
        <end position="205"/>
    </location>
</feature>
<keyword evidence="2" id="KW-0472">Membrane</keyword>
<feature type="transmembrane region" description="Helical" evidence="2">
    <location>
        <begin position="142"/>
        <end position="175"/>
    </location>
</feature>
<feature type="compositionally biased region" description="Pro residues" evidence="1">
    <location>
        <begin position="19"/>
        <end position="39"/>
    </location>
</feature>
<comment type="caution">
    <text evidence="4">The sequence shown here is derived from an EMBL/GenBank/DDBJ whole genome shotgun (WGS) entry which is preliminary data.</text>
</comment>
<reference evidence="5" key="1">
    <citation type="journal article" date="2019" name="Int. J. Syst. Evol. Microbiol.">
        <title>The Global Catalogue of Microorganisms (GCM) 10K type strain sequencing project: providing services to taxonomists for standard genome sequencing and annotation.</title>
        <authorList>
            <consortium name="The Broad Institute Genomics Platform"/>
            <consortium name="The Broad Institute Genome Sequencing Center for Infectious Disease"/>
            <person name="Wu L."/>
            <person name="Ma J."/>
        </authorList>
    </citation>
    <scope>NUCLEOTIDE SEQUENCE [LARGE SCALE GENOMIC DNA]</scope>
    <source>
        <strain evidence="5">JCM 9088</strain>
    </source>
</reference>
<evidence type="ECO:0000313" key="4">
    <source>
        <dbReference type="EMBL" id="GAA2967905.1"/>
    </source>
</evidence>
<keyword evidence="2" id="KW-0812">Transmembrane</keyword>
<dbReference type="Pfam" id="PF13828">
    <property type="entry name" value="DUF4190"/>
    <property type="match status" value="1"/>
</dbReference>